<dbReference type="Proteomes" id="UP000296049">
    <property type="component" value="Unassembled WGS sequence"/>
</dbReference>
<dbReference type="AlphaFoldDB" id="R0M067"/>
<evidence type="ECO:0000256" key="1">
    <source>
        <dbReference type="SAM" id="MobiDB-lite"/>
    </source>
</evidence>
<evidence type="ECO:0000313" key="2">
    <source>
        <dbReference type="EMBL" id="EOB07485.1"/>
    </source>
</evidence>
<feature type="region of interest" description="Disordered" evidence="1">
    <location>
        <begin position="51"/>
        <end position="73"/>
    </location>
</feature>
<name>R0M067_ANAPL</name>
<reference evidence="3" key="1">
    <citation type="journal article" date="2013" name="Nat. Genet.">
        <title>The duck genome and transcriptome provide insight into an avian influenza virus reservoir species.</title>
        <authorList>
            <person name="Huang Y."/>
            <person name="Li Y."/>
            <person name="Burt D.W."/>
            <person name="Chen H."/>
            <person name="Zhang Y."/>
            <person name="Qian W."/>
            <person name="Kim H."/>
            <person name="Gan S."/>
            <person name="Zhao Y."/>
            <person name="Li J."/>
            <person name="Yi K."/>
            <person name="Feng H."/>
            <person name="Zhu P."/>
            <person name="Li B."/>
            <person name="Liu Q."/>
            <person name="Fairley S."/>
            <person name="Magor K.E."/>
            <person name="Du Z."/>
            <person name="Hu X."/>
            <person name="Goodman L."/>
            <person name="Tafer H."/>
            <person name="Vignal A."/>
            <person name="Lee T."/>
            <person name="Kim K.W."/>
            <person name="Sheng Z."/>
            <person name="An Y."/>
            <person name="Searle S."/>
            <person name="Herrero J."/>
            <person name="Groenen M.A."/>
            <person name="Crooijmans R.P."/>
            <person name="Faraut T."/>
            <person name="Cai Q."/>
            <person name="Webster R.G."/>
            <person name="Aldridge J.R."/>
            <person name="Warren W.C."/>
            <person name="Bartschat S."/>
            <person name="Kehr S."/>
            <person name="Marz M."/>
            <person name="Stadler P.F."/>
            <person name="Smith J."/>
            <person name="Kraus R.H."/>
            <person name="Zhao Y."/>
            <person name="Ren L."/>
            <person name="Fei J."/>
            <person name="Morisson M."/>
            <person name="Kaiser P."/>
            <person name="Griffin D.K."/>
            <person name="Rao M."/>
            <person name="Pitel F."/>
            <person name="Wang J."/>
            <person name="Li N."/>
        </authorList>
    </citation>
    <scope>NUCLEOTIDE SEQUENCE [LARGE SCALE GENOMIC DNA]</scope>
</reference>
<organism evidence="2 3">
    <name type="scientific">Anas platyrhynchos</name>
    <name type="common">Mallard</name>
    <name type="synonym">Anas boschas</name>
    <dbReference type="NCBI Taxonomy" id="8839"/>
    <lineage>
        <taxon>Eukaryota</taxon>
        <taxon>Metazoa</taxon>
        <taxon>Chordata</taxon>
        <taxon>Craniata</taxon>
        <taxon>Vertebrata</taxon>
        <taxon>Euteleostomi</taxon>
        <taxon>Archelosauria</taxon>
        <taxon>Archosauria</taxon>
        <taxon>Dinosauria</taxon>
        <taxon>Saurischia</taxon>
        <taxon>Theropoda</taxon>
        <taxon>Coelurosauria</taxon>
        <taxon>Aves</taxon>
        <taxon>Neognathae</taxon>
        <taxon>Galloanserae</taxon>
        <taxon>Anseriformes</taxon>
        <taxon>Anatidae</taxon>
        <taxon>Anatinae</taxon>
        <taxon>Anas</taxon>
    </lineage>
</organism>
<proteinExistence type="predicted"/>
<feature type="compositionally biased region" description="Acidic residues" evidence="1">
    <location>
        <begin position="61"/>
        <end position="71"/>
    </location>
</feature>
<accession>R0M067</accession>
<keyword evidence="3" id="KW-1185">Reference proteome</keyword>
<sequence>METAAACSHQELVCCADTCSCSLGEDVWEMQKDPLGWGGHKVCGFGGHRGSRGGRSNSFEYADEEEEEDDEVKQMMCSGKGMATDREQNKGQPADTDPFAAGRGRNFVPCWRAPNARGTRGGCSMPLAEHPRVTTATLGQAAPTLLHVQTGTHRSSFVPPRGAEMLGG</sequence>
<protein>
    <submittedName>
        <fullName evidence="2">Uncharacterized protein</fullName>
    </submittedName>
</protein>
<gene>
    <name evidence="2" type="ORF">Anapl_02037</name>
</gene>
<evidence type="ECO:0000313" key="3">
    <source>
        <dbReference type="Proteomes" id="UP000296049"/>
    </source>
</evidence>
<dbReference type="EMBL" id="KB742523">
    <property type="protein sequence ID" value="EOB07485.1"/>
    <property type="molecule type" value="Genomic_DNA"/>
</dbReference>